<reference evidence="1" key="1">
    <citation type="submission" date="2020-12" db="EMBL/GenBank/DDBJ databases">
        <authorList>
            <person name="Rodrigo-Torres L."/>
            <person name="Arahal R. D."/>
            <person name="Lucena T."/>
        </authorList>
    </citation>
    <scope>NUCLEOTIDE SEQUENCE</scope>
    <source>
        <strain evidence="1">CECT 9390</strain>
    </source>
</reference>
<dbReference type="AlphaFoldDB" id="A0A9N8MIF1"/>
<dbReference type="Proteomes" id="UP000662618">
    <property type="component" value="Unassembled WGS sequence"/>
</dbReference>
<evidence type="ECO:0000313" key="2">
    <source>
        <dbReference type="Proteomes" id="UP000662618"/>
    </source>
</evidence>
<proteinExistence type="predicted"/>
<dbReference type="EMBL" id="CAJIMS010000001">
    <property type="protein sequence ID" value="CAD7816179.1"/>
    <property type="molecule type" value="Genomic_DNA"/>
</dbReference>
<evidence type="ECO:0000313" key="1">
    <source>
        <dbReference type="EMBL" id="CAD7816179.1"/>
    </source>
</evidence>
<sequence>MNYKEALKHKKEALEAADESLLKLYHIVITPANTDESYKHIEDFSKDPEKFDDESCKKYCTDDEYEVVSFKKKAD</sequence>
<keyword evidence="2" id="KW-1185">Reference proteome</keyword>
<accession>A0A9N8MIF1</accession>
<gene>
    <name evidence="1" type="ORF">CHRY9390_03116</name>
</gene>
<dbReference type="RefSeq" id="WP_162089311.1">
    <property type="nucleotide sequence ID" value="NZ_CAJIMS010000001.1"/>
</dbReference>
<comment type="caution">
    <text evidence="1">The sequence shown here is derived from an EMBL/GenBank/DDBJ whole genome shotgun (WGS) entry which is preliminary data.</text>
</comment>
<name>A0A9N8MIF1_9FLAO</name>
<organism evidence="1 2">
    <name type="scientific">Chryseobacterium aquaeductus</name>
    <dbReference type="NCBI Taxonomy" id="2675056"/>
    <lineage>
        <taxon>Bacteria</taxon>
        <taxon>Pseudomonadati</taxon>
        <taxon>Bacteroidota</taxon>
        <taxon>Flavobacteriia</taxon>
        <taxon>Flavobacteriales</taxon>
        <taxon>Weeksellaceae</taxon>
        <taxon>Chryseobacterium group</taxon>
        <taxon>Chryseobacterium</taxon>
    </lineage>
</organism>
<protein>
    <submittedName>
        <fullName evidence="1">Uncharacterized protein</fullName>
    </submittedName>
</protein>